<dbReference type="EMBL" id="CP021435">
    <property type="protein sequence ID" value="ATJ83135.1"/>
    <property type="molecule type" value="Genomic_DNA"/>
</dbReference>
<feature type="domain" description="Glycosyltransferase subfamily 4-like N-terminal" evidence="2">
    <location>
        <begin position="29"/>
        <end position="174"/>
    </location>
</feature>
<dbReference type="InterPro" id="IPR028098">
    <property type="entry name" value="Glyco_trans_4-like_N"/>
</dbReference>
<keyword evidence="4" id="KW-1185">Reference proteome</keyword>
<dbReference type="KEGG" id="hbe:BEI_2148"/>
<evidence type="ECO:0000313" key="3">
    <source>
        <dbReference type="EMBL" id="ATJ83135.1"/>
    </source>
</evidence>
<dbReference type="Pfam" id="PF00534">
    <property type="entry name" value="Glycos_transf_1"/>
    <property type="match status" value="1"/>
</dbReference>
<protein>
    <submittedName>
        <fullName evidence="3">Alpha-1,3-N-acetylgalactosamine transferase PglA</fullName>
    </submittedName>
</protein>
<dbReference type="PANTHER" id="PTHR45947:SF3">
    <property type="entry name" value="SULFOQUINOVOSYL TRANSFERASE SQD2"/>
    <property type="match status" value="1"/>
</dbReference>
<dbReference type="InterPro" id="IPR001296">
    <property type="entry name" value="Glyco_trans_1"/>
</dbReference>
<dbReference type="Proteomes" id="UP000219993">
    <property type="component" value="Chromosome"/>
</dbReference>
<evidence type="ECO:0000259" key="2">
    <source>
        <dbReference type="Pfam" id="PF13579"/>
    </source>
</evidence>
<dbReference type="PANTHER" id="PTHR45947">
    <property type="entry name" value="SULFOQUINOVOSYL TRANSFERASE SQD2"/>
    <property type="match status" value="1"/>
</dbReference>
<organism evidence="3 4">
    <name type="scientific">Halomonas beimenensis</name>
    <dbReference type="NCBI Taxonomy" id="475662"/>
    <lineage>
        <taxon>Bacteria</taxon>
        <taxon>Pseudomonadati</taxon>
        <taxon>Pseudomonadota</taxon>
        <taxon>Gammaproteobacteria</taxon>
        <taxon>Oceanospirillales</taxon>
        <taxon>Halomonadaceae</taxon>
        <taxon>Halomonas</taxon>
    </lineage>
</organism>
<dbReference type="GO" id="GO:0016758">
    <property type="term" value="F:hexosyltransferase activity"/>
    <property type="evidence" value="ECO:0007669"/>
    <property type="project" value="TreeGrafter"/>
</dbReference>
<accession>A0A291P8B9</accession>
<name>A0A291P8B9_9GAMM</name>
<dbReference type="RefSeq" id="WP_097789507.1">
    <property type="nucleotide sequence ID" value="NZ_BAAADT010000004.1"/>
</dbReference>
<evidence type="ECO:0000259" key="1">
    <source>
        <dbReference type="Pfam" id="PF00534"/>
    </source>
</evidence>
<gene>
    <name evidence="3" type="ORF">BEI_2148</name>
</gene>
<dbReference type="OrthoDB" id="9815351at2"/>
<keyword evidence="3" id="KW-0808">Transferase</keyword>
<dbReference type="CDD" id="cd03808">
    <property type="entry name" value="GT4_CapM-like"/>
    <property type="match status" value="1"/>
</dbReference>
<dbReference type="Pfam" id="PF13579">
    <property type="entry name" value="Glyco_trans_4_4"/>
    <property type="match status" value="1"/>
</dbReference>
<proteinExistence type="predicted"/>
<evidence type="ECO:0000313" key="4">
    <source>
        <dbReference type="Proteomes" id="UP000219993"/>
    </source>
</evidence>
<feature type="domain" description="Glycosyl transferase family 1" evidence="1">
    <location>
        <begin position="196"/>
        <end position="362"/>
    </location>
</feature>
<reference evidence="3 4" key="1">
    <citation type="journal article" date="2017" name="Sci. Rep.">
        <title>Revealing the Saline Adaptation Strategies of the Halophilic Bacterium Halomonas beimenensis through High-throughput Omics and Transposon Mutagenesis Approaches.</title>
        <authorList>
            <person name="Chen Y.H."/>
            <person name="Lin S.S."/>
            <person name="Shyu Y.T."/>
        </authorList>
    </citation>
    <scope>NUCLEOTIDE SEQUENCE [LARGE SCALE GENOMIC DNA]</scope>
    <source>
        <strain evidence="3 4">NTU-111</strain>
    </source>
</reference>
<dbReference type="AlphaFoldDB" id="A0A291P8B9"/>
<sequence length="397" mass="43546">MARCIIRRPLLVTAITSPLSATLVRGQLQFMKANGFRPMLVSSPGENVRALAATEGIDLVEIPMARTPHPFKDLVSLIRLIHLFLRVRPEIVNAGTPKAGLLCMLAAAATSVRVRIYTIRGFRHESMTGWRRRLMVGVERLTCLASNRVVCVSRSVADLGVRESILEPNGFHVLGLGSSNGIDLERFNPQRKDLMDRDDLRATLGLSPQDRVIGFVGRIIRRKGVDELVAAFTRLKSRHPGVKLLIVGPLENEQPISAWTRQRINLDDDILHLGYVQGVEHYYPLMDLFVLPAYWEGFGNVLLEAAAMGVPTVACDATGCRDAVSDGVSGTLVPVQDVEALEQAMCRYLEDDALRAGHARNAPLWAARFGNVAIWSGLLELYRASLEDAGLGVAGAE</sequence>
<dbReference type="SUPFAM" id="SSF53756">
    <property type="entry name" value="UDP-Glycosyltransferase/glycogen phosphorylase"/>
    <property type="match status" value="1"/>
</dbReference>
<dbReference type="InterPro" id="IPR050194">
    <property type="entry name" value="Glycosyltransferase_grp1"/>
</dbReference>
<dbReference type="Gene3D" id="3.40.50.2000">
    <property type="entry name" value="Glycogen Phosphorylase B"/>
    <property type="match status" value="2"/>
</dbReference>